<dbReference type="Proteomes" id="UP000589292">
    <property type="component" value="Unassembled WGS sequence"/>
</dbReference>
<protein>
    <submittedName>
        <fullName evidence="3">Glycosyltransferase</fullName>
    </submittedName>
</protein>
<dbReference type="InterPro" id="IPR001173">
    <property type="entry name" value="Glyco_trans_2-like"/>
</dbReference>
<dbReference type="RefSeq" id="WP_181266911.1">
    <property type="nucleotide sequence ID" value="NZ_BAAAGB010000001.1"/>
</dbReference>
<evidence type="ECO:0000313" key="4">
    <source>
        <dbReference type="Proteomes" id="UP000589292"/>
    </source>
</evidence>
<evidence type="ECO:0000256" key="1">
    <source>
        <dbReference type="SAM" id="Phobius"/>
    </source>
</evidence>
<evidence type="ECO:0000259" key="2">
    <source>
        <dbReference type="Pfam" id="PF00535"/>
    </source>
</evidence>
<keyword evidence="1" id="KW-0472">Membrane</keyword>
<dbReference type="AlphaFoldDB" id="A0A7V8RCF5"/>
<keyword evidence="3" id="KW-0808">Transferase</keyword>
<feature type="transmembrane region" description="Helical" evidence="1">
    <location>
        <begin position="274"/>
        <end position="293"/>
    </location>
</feature>
<dbReference type="CDD" id="cd00761">
    <property type="entry name" value="Glyco_tranf_GTA_type"/>
    <property type="match status" value="1"/>
</dbReference>
<dbReference type="Pfam" id="PF00535">
    <property type="entry name" value="Glycos_transf_2"/>
    <property type="match status" value="1"/>
</dbReference>
<dbReference type="PANTHER" id="PTHR22916">
    <property type="entry name" value="GLYCOSYLTRANSFERASE"/>
    <property type="match status" value="1"/>
</dbReference>
<name>A0A7V8RCF5_9SPHN</name>
<feature type="domain" description="Glycosyltransferase 2-like" evidence="2">
    <location>
        <begin position="12"/>
        <end position="135"/>
    </location>
</feature>
<sequence length="344" mass="38661">MKAQLMIPRVAVIIPFYQVQKGLLQKAISSIVAQVDSEAEFIVIVVDDSSPVSAMQEIDALKLDKEVEIILDRQENGGPGSARNRGIEIALQHRATFVAFIDSDDVWDPLHIQSALRCMSREGSDWYFSDILNDGVSSLGGWPRAKKFLNSCAAKGMDCVNLKREIAVEIIAAECWPHISASVFDSSILSHVRFDTRFRRACEDQLFFLNAALASKMVTMSNSVAGERGAGISIYRETMAWSSSNGPARMIEELAYRSMIFRDLRIPIRSKIKLMWSGVAKLTHLWFVIFWNLRHGKNMVSEALNDLRVKAPVFLFISPISLLMVPFYFFVMKLKSWSLMKGGA</sequence>
<dbReference type="Gene3D" id="3.90.550.10">
    <property type="entry name" value="Spore Coat Polysaccharide Biosynthesis Protein SpsA, Chain A"/>
    <property type="match status" value="1"/>
</dbReference>
<dbReference type="SUPFAM" id="SSF53448">
    <property type="entry name" value="Nucleotide-diphospho-sugar transferases"/>
    <property type="match status" value="1"/>
</dbReference>
<organism evidence="3 4">
    <name type="scientific">Sphingomonas ursincola</name>
    <dbReference type="NCBI Taxonomy" id="56361"/>
    <lineage>
        <taxon>Bacteria</taxon>
        <taxon>Pseudomonadati</taxon>
        <taxon>Pseudomonadota</taxon>
        <taxon>Alphaproteobacteria</taxon>
        <taxon>Sphingomonadales</taxon>
        <taxon>Sphingomonadaceae</taxon>
        <taxon>Sphingomonas</taxon>
    </lineage>
</organism>
<keyword evidence="1" id="KW-1133">Transmembrane helix</keyword>
<proteinExistence type="predicted"/>
<feature type="transmembrane region" description="Helical" evidence="1">
    <location>
        <begin position="313"/>
        <end position="331"/>
    </location>
</feature>
<keyword evidence="1" id="KW-0812">Transmembrane</keyword>
<gene>
    <name evidence="3" type="ORF">FG486_06085</name>
</gene>
<dbReference type="EMBL" id="VDES01000002">
    <property type="protein sequence ID" value="MBA1373901.1"/>
    <property type="molecule type" value="Genomic_DNA"/>
</dbReference>
<dbReference type="PANTHER" id="PTHR22916:SF3">
    <property type="entry name" value="UDP-GLCNAC:BETAGAL BETA-1,3-N-ACETYLGLUCOSAMINYLTRANSFERASE-LIKE PROTEIN 1"/>
    <property type="match status" value="1"/>
</dbReference>
<accession>A0A7V8RCF5</accession>
<comment type="caution">
    <text evidence="3">The sequence shown here is derived from an EMBL/GenBank/DDBJ whole genome shotgun (WGS) entry which is preliminary data.</text>
</comment>
<keyword evidence="4" id="KW-1185">Reference proteome</keyword>
<dbReference type="GO" id="GO:0016758">
    <property type="term" value="F:hexosyltransferase activity"/>
    <property type="evidence" value="ECO:0007669"/>
    <property type="project" value="UniProtKB-ARBA"/>
</dbReference>
<reference evidence="3 4" key="1">
    <citation type="journal article" date="1994" name="Int. J. Syst. Bacteriol.">
        <title>Phylogenetic positions of novel aerobic, bacteriochlorophyll a-containing bacteria and description of Roseococcus thiosulfatophilus gen. nov., sp. nov., Erythromicrobium ramosum gen. nov., sp. nov., and Erythrobacter litoralis sp. nov.</title>
        <authorList>
            <person name="Yurkov V."/>
            <person name="Stackebrandt E."/>
            <person name="Holmes A."/>
            <person name="Fuerst J.A."/>
            <person name="Hugenholtz P."/>
            <person name="Golecki J."/>
            <person name="Gad'on N."/>
            <person name="Gorlenko V.M."/>
            <person name="Kompantseva E.I."/>
            <person name="Drews G."/>
        </authorList>
    </citation>
    <scope>NUCLEOTIDE SEQUENCE [LARGE SCALE GENOMIC DNA]</scope>
    <source>
        <strain evidence="3 4">KR-99</strain>
    </source>
</reference>
<dbReference type="InterPro" id="IPR029044">
    <property type="entry name" value="Nucleotide-diphossugar_trans"/>
</dbReference>
<evidence type="ECO:0000313" key="3">
    <source>
        <dbReference type="EMBL" id="MBA1373901.1"/>
    </source>
</evidence>